<reference evidence="2 3" key="1">
    <citation type="submission" date="2017-04" db="EMBL/GenBank/DDBJ databases">
        <authorList>
            <person name="Afonso C.L."/>
            <person name="Miller P.J."/>
            <person name="Scott M.A."/>
            <person name="Spackman E."/>
            <person name="Goraichik I."/>
            <person name="Dimitrov K.M."/>
            <person name="Suarez D.L."/>
            <person name="Swayne D.E."/>
        </authorList>
    </citation>
    <scope>NUCLEOTIDE SEQUENCE [LARGE SCALE GENOMIC DNA]</scope>
    <source>
        <strain evidence="2 3">609q</strain>
    </source>
</reference>
<dbReference type="AlphaFoldDB" id="A0A256LEI1"/>
<reference evidence="3 4" key="3">
    <citation type="submission" date="2017-09" db="EMBL/GenBank/DDBJ databases">
        <title>Tripartite evolution among Lactobacillus johnsonii, Lactobacillus taiwanensis, Lactobacillus reuteri and their rodent host.</title>
        <authorList>
            <person name="Wang T."/>
            <person name="Knowles S."/>
            <person name="Cheng C."/>
        </authorList>
    </citation>
    <scope>NUCLEOTIDE SEQUENCE [LARGE SCALE GENOMIC DNA]</scope>
    <source>
        <strain evidence="2 3">609q</strain>
        <strain evidence="1 4">609u</strain>
    </source>
</reference>
<organism evidence="2 3">
    <name type="scientific">Lactobacillus taiwanensis</name>
    <dbReference type="NCBI Taxonomy" id="508451"/>
    <lineage>
        <taxon>Bacteria</taxon>
        <taxon>Bacillati</taxon>
        <taxon>Bacillota</taxon>
        <taxon>Bacilli</taxon>
        <taxon>Lactobacillales</taxon>
        <taxon>Lactobacillaceae</taxon>
        <taxon>Lactobacillus</taxon>
    </lineage>
</organism>
<gene>
    <name evidence="1" type="ORF">CBF53_07865</name>
    <name evidence="2" type="ORF">CBF70_07305</name>
</gene>
<evidence type="ECO:0000313" key="1">
    <source>
        <dbReference type="EMBL" id="OYR87357.1"/>
    </source>
</evidence>
<dbReference type="RefSeq" id="WP_094496539.1">
    <property type="nucleotide sequence ID" value="NZ_NGNV01000044.1"/>
</dbReference>
<keyword evidence="4" id="KW-1185">Reference proteome</keyword>
<evidence type="ECO:0000313" key="3">
    <source>
        <dbReference type="Proteomes" id="UP000215828"/>
    </source>
</evidence>
<reference evidence="1" key="2">
    <citation type="submission" date="2017-05" db="EMBL/GenBank/DDBJ databases">
        <authorList>
            <person name="Lin X.B."/>
            <person name="Stothard P."/>
            <person name="Tasseva G."/>
            <person name="Walter J."/>
        </authorList>
    </citation>
    <scope>NUCLEOTIDE SEQUENCE</scope>
    <source>
        <strain evidence="1">609u</strain>
    </source>
</reference>
<dbReference type="Proteomes" id="UP000215828">
    <property type="component" value="Unassembled WGS sequence"/>
</dbReference>
<evidence type="ECO:0000313" key="4">
    <source>
        <dbReference type="Proteomes" id="UP000216316"/>
    </source>
</evidence>
<proteinExistence type="predicted"/>
<dbReference type="Proteomes" id="UP000216316">
    <property type="component" value="Unassembled WGS sequence"/>
</dbReference>
<name>A0A256LEI1_9LACO</name>
<sequence>MSTAVIIAMYGCITVILAIDIEKQIKTQRMIKQLNETMDSHLETCSKVLKKLSKFSNNQEQINQQLKLAENIHWEAIRIIANEIHSRR</sequence>
<accession>A0A256LEI1</accession>
<evidence type="ECO:0000313" key="2">
    <source>
        <dbReference type="EMBL" id="OYR90977.1"/>
    </source>
</evidence>
<dbReference type="EMBL" id="NGNX01000033">
    <property type="protein sequence ID" value="OYR90977.1"/>
    <property type="molecule type" value="Genomic_DNA"/>
</dbReference>
<protein>
    <submittedName>
        <fullName evidence="2">Uncharacterized protein</fullName>
    </submittedName>
</protein>
<dbReference type="EMBL" id="NGNV01000044">
    <property type="protein sequence ID" value="OYR87357.1"/>
    <property type="molecule type" value="Genomic_DNA"/>
</dbReference>
<comment type="caution">
    <text evidence="2">The sequence shown here is derived from an EMBL/GenBank/DDBJ whole genome shotgun (WGS) entry which is preliminary data.</text>
</comment>